<dbReference type="Proteomes" id="UP000076798">
    <property type="component" value="Unassembled WGS sequence"/>
</dbReference>
<reference evidence="1 2" key="1">
    <citation type="journal article" date="2016" name="Mol. Biol. Evol.">
        <title>Comparative Genomics of Early-Diverging Mushroom-Forming Fungi Provides Insights into the Origins of Lignocellulose Decay Capabilities.</title>
        <authorList>
            <person name="Nagy L.G."/>
            <person name="Riley R."/>
            <person name="Tritt A."/>
            <person name="Adam C."/>
            <person name="Daum C."/>
            <person name="Floudas D."/>
            <person name="Sun H."/>
            <person name="Yadav J.S."/>
            <person name="Pangilinan J."/>
            <person name="Larsson K.H."/>
            <person name="Matsuura K."/>
            <person name="Barry K."/>
            <person name="Labutti K."/>
            <person name="Kuo R."/>
            <person name="Ohm R.A."/>
            <person name="Bhattacharya S.S."/>
            <person name="Shirouzu T."/>
            <person name="Yoshinaga Y."/>
            <person name="Martin F.M."/>
            <person name="Grigoriev I.V."/>
            <person name="Hibbett D.S."/>
        </authorList>
    </citation>
    <scope>NUCLEOTIDE SEQUENCE [LARGE SCALE GENOMIC DNA]</scope>
    <source>
        <strain evidence="1 2">HHB10207 ss-3</strain>
    </source>
</reference>
<evidence type="ECO:0000313" key="1">
    <source>
        <dbReference type="EMBL" id="KZT35741.1"/>
    </source>
</evidence>
<proteinExistence type="predicted"/>
<dbReference type="EMBL" id="KV428129">
    <property type="protein sequence ID" value="KZT35741.1"/>
    <property type="molecule type" value="Genomic_DNA"/>
</dbReference>
<protein>
    <submittedName>
        <fullName evidence="1">Uncharacterized protein</fullName>
    </submittedName>
</protein>
<dbReference type="AlphaFoldDB" id="A0A166AW44"/>
<name>A0A166AW44_9AGAM</name>
<keyword evidence="2" id="KW-1185">Reference proteome</keyword>
<evidence type="ECO:0000313" key="2">
    <source>
        <dbReference type="Proteomes" id="UP000076798"/>
    </source>
</evidence>
<gene>
    <name evidence="1" type="ORF">SISSUDRAFT_1050938</name>
</gene>
<sequence>MSLLCFDPREHTLLMKRSIFCFPVWLSRAAPRHCLQFTCTQGIGGVILNPLTPSVFCYSATTDSSWVASVASS</sequence>
<organism evidence="1 2">
    <name type="scientific">Sistotremastrum suecicum HHB10207 ss-3</name>
    <dbReference type="NCBI Taxonomy" id="1314776"/>
    <lineage>
        <taxon>Eukaryota</taxon>
        <taxon>Fungi</taxon>
        <taxon>Dikarya</taxon>
        <taxon>Basidiomycota</taxon>
        <taxon>Agaricomycotina</taxon>
        <taxon>Agaricomycetes</taxon>
        <taxon>Sistotremastrales</taxon>
        <taxon>Sistotremastraceae</taxon>
        <taxon>Sistotremastrum</taxon>
    </lineage>
</organism>
<accession>A0A166AW44</accession>